<proteinExistence type="predicted"/>
<feature type="domain" description="Retrotransposon gag" evidence="2">
    <location>
        <begin position="4"/>
        <end position="66"/>
    </location>
</feature>
<name>A0A1U7X7B9_NICSY</name>
<gene>
    <name evidence="4" type="primary">LOC104233825</name>
</gene>
<dbReference type="PANTHER" id="PTHR33223:SF11">
    <property type="entry name" value="ELEMENT PROTEIN, PUTATIVE-RELATED"/>
    <property type="match status" value="1"/>
</dbReference>
<dbReference type="AlphaFoldDB" id="A0A1U7X7B9"/>
<evidence type="ECO:0000256" key="1">
    <source>
        <dbReference type="SAM" id="MobiDB-lite"/>
    </source>
</evidence>
<dbReference type="Pfam" id="PF03732">
    <property type="entry name" value="Retrotrans_gag"/>
    <property type="match status" value="1"/>
</dbReference>
<feature type="region of interest" description="Disordered" evidence="1">
    <location>
        <begin position="105"/>
        <end position="128"/>
    </location>
</feature>
<dbReference type="Proteomes" id="UP000189701">
    <property type="component" value="Unplaced"/>
</dbReference>
<reference evidence="4" key="2">
    <citation type="submission" date="2025-08" db="UniProtKB">
        <authorList>
            <consortium name="RefSeq"/>
        </authorList>
    </citation>
    <scope>IDENTIFICATION</scope>
    <source>
        <tissue evidence="4">Leaf</tissue>
    </source>
</reference>
<evidence type="ECO:0000313" key="3">
    <source>
        <dbReference type="Proteomes" id="UP000189701"/>
    </source>
</evidence>
<dbReference type="OrthoDB" id="912280at2759"/>
<dbReference type="eggNOG" id="ENOG502SC3F">
    <property type="taxonomic scope" value="Eukaryota"/>
</dbReference>
<dbReference type="RefSeq" id="XP_009785581.1">
    <property type="nucleotide sequence ID" value="XM_009787279.1"/>
</dbReference>
<evidence type="ECO:0000259" key="2">
    <source>
        <dbReference type="Pfam" id="PF03732"/>
    </source>
</evidence>
<dbReference type="InterPro" id="IPR005162">
    <property type="entry name" value="Retrotrans_gag_dom"/>
</dbReference>
<protein>
    <submittedName>
        <fullName evidence="4">Uncharacterized protein LOC104233825</fullName>
    </submittedName>
</protein>
<reference evidence="3" key="1">
    <citation type="journal article" date="2013" name="Genome Biol.">
        <title>Reference genomes and transcriptomes of Nicotiana sylvestris and Nicotiana tomentosiformis.</title>
        <authorList>
            <person name="Sierro N."/>
            <person name="Battey J.N."/>
            <person name="Ouadi S."/>
            <person name="Bovet L."/>
            <person name="Goepfert S."/>
            <person name="Bakaher N."/>
            <person name="Peitsch M.C."/>
            <person name="Ivanov N.V."/>
        </authorList>
    </citation>
    <scope>NUCLEOTIDE SEQUENCE [LARGE SCALE GENOMIC DNA]</scope>
</reference>
<accession>A0A1U7X7B9</accession>
<organism evidence="3 4">
    <name type="scientific">Nicotiana sylvestris</name>
    <name type="common">Wood tobacco</name>
    <name type="synonym">South American tobacco</name>
    <dbReference type="NCBI Taxonomy" id="4096"/>
    <lineage>
        <taxon>Eukaryota</taxon>
        <taxon>Viridiplantae</taxon>
        <taxon>Streptophyta</taxon>
        <taxon>Embryophyta</taxon>
        <taxon>Tracheophyta</taxon>
        <taxon>Spermatophyta</taxon>
        <taxon>Magnoliopsida</taxon>
        <taxon>eudicotyledons</taxon>
        <taxon>Gunneridae</taxon>
        <taxon>Pentapetalae</taxon>
        <taxon>asterids</taxon>
        <taxon>lamiids</taxon>
        <taxon>Solanales</taxon>
        <taxon>Solanaceae</taxon>
        <taxon>Nicotianoideae</taxon>
        <taxon>Nicotianeae</taxon>
        <taxon>Nicotiana</taxon>
    </lineage>
</organism>
<dbReference type="PANTHER" id="PTHR33223">
    <property type="entry name" value="CCHC-TYPE DOMAIN-CONTAINING PROTEIN"/>
    <property type="match status" value="1"/>
</dbReference>
<evidence type="ECO:0000313" key="4">
    <source>
        <dbReference type="RefSeq" id="XP_009785581.1"/>
    </source>
</evidence>
<keyword evidence="3" id="KW-1185">Reference proteome</keyword>
<sequence>MSADAFMKAHVEDIKVATRKSDVFKIKQRDDEMLREFVSRFQMEKMELPPVSDDWAVQDFMQGLNEKSSISSRQLKQNLIEYRVVTWSDAHNRYQSKIRVEDDQLEAPSGSVHPNRFAAKPPKVTDRGSRFNKGRYQLRSGSVGAPKLSEYNFSVDASGIVSAIGKVRDTRWPKPIQTDPSQRNPNLICKYHGTHGHRTEDCRQVREKVARLFNERYLRELLNDQAKNHFRERDANRKNEPEEP</sequence>